<reference evidence="4" key="1">
    <citation type="submission" date="2025-08" db="UniProtKB">
        <authorList>
            <consortium name="RefSeq"/>
        </authorList>
    </citation>
    <scope>IDENTIFICATION</scope>
    <source>
        <tissue evidence="4">Fruit stalk</tissue>
    </source>
</reference>
<dbReference type="KEGG" id="dzi:111309709"/>
<dbReference type="RefSeq" id="XP_022764446.1">
    <property type="nucleotide sequence ID" value="XM_022908711.1"/>
</dbReference>
<keyword evidence="2" id="KW-1133">Transmembrane helix</keyword>
<evidence type="ECO:0000256" key="2">
    <source>
        <dbReference type="SAM" id="Phobius"/>
    </source>
</evidence>
<protein>
    <submittedName>
        <fullName evidence="4">Uncharacterized protein LOC111309709</fullName>
    </submittedName>
</protein>
<feature type="region of interest" description="Disordered" evidence="1">
    <location>
        <begin position="106"/>
        <end position="148"/>
    </location>
</feature>
<gene>
    <name evidence="4" type="primary">LOC111309709</name>
</gene>
<sequence>MASLFITTSISSVSPSLPLYPPISPATFRPLHVPTPVAVAFSSHVSQRKTRALAVVTRAGPNTSSYVFAVAFPLSLLAVTIFTSIKIADKLDKDFLEYFTISQAIREADEEDDDDDDDDDDGDDVISLEDIVQEPVLPRTRNRPKREV</sequence>
<feature type="transmembrane region" description="Helical" evidence="2">
    <location>
        <begin position="66"/>
        <end position="85"/>
    </location>
</feature>
<proteinExistence type="predicted"/>
<dbReference type="AlphaFoldDB" id="A0A6P6AI24"/>
<dbReference type="PANTHER" id="PTHR37753:SF1">
    <property type="entry name" value="OS01G0940600 PROTEIN"/>
    <property type="match status" value="1"/>
</dbReference>
<organism evidence="3 4">
    <name type="scientific">Durio zibethinus</name>
    <name type="common">Durian</name>
    <dbReference type="NCBI Taxonomy" id="66656"/>
    <lineage>
        <taxon>Eukaryota</taxon>
        <taxon>Viridiplantae</taxon>
        <taxon>Streptophyta</taxon>
        <taxon>Embryophyta</taxon>
        <taxon>Tracheophyta</taxon>
        <taxon>Spermatophyta</taxon>
        <taxon>Magnoliopsida</taxon>
        <taxon>eudicotyledons</taxon>
        <taxon>Gunneridae</taxon>
        <taxon>Pentapetalae</taxon>
        <taxon>rosids</taxon>
        <taxon>malvids</taxon>
        <taxon>Malvales</taxon>
        <taxon>Malvaceae</taxon>
        <taxon>Helicteroideae</taxon>
        <taxon>Durio</taxon>
    </lineage>
</organism>
<evidence type="ECO:0000256" key="1">
    <source>
        <dbReference type="SAM" id="MobiDB-lite"/>
    </source>
</evidence>
<keyword evidence="2" id="KW-0472">Membrane</keyword>
<accession>A0A6P6AI24</accession>
<dbReference type="Proteomes" id="UP000515121">
    <property type="component" value="Unplaced"/>
</dbReference>
<evidence type="ECO:0000313" key="4">
    <source>
        <dbReference type="RefSeq" id="XP_022764446.1"/>
    </source>
</evidence>
<dbReference type="OrthoDB" id="786736at2759"/>
<feature type="compositionally biased region" description="Acidic residues" evidence="1">
    <location>
        <begin position="108"/>
        <end position="127"/>
    </location>
</feature>
<keyword evidence="3" id="KW-1185">Reference proteome</keyword>
<dbReference type="GeneID" id="111309709"/>
<evidence type="ECO:0000313" key="3">
    <source>
        <dbReference type="Proteomes" id="UP000515121"/>
    </source>
</evidence>
<keyword evidence="2" id="KW-0812">Transmembrane</keyword>
<name>A0A6P6AI24_DURZI</name>
<dbReference type="PANTHER" id="PTHR37753">
    <property type="entry name" value="OS01G0940600 PROTEIN"/>
    <property type="match status" value="1"/>
</dbReference>